<evidence type="ECO:0008006" key="3">
    <source>
        <dbReference type="Google" id="ProtNLM"/>
    </source>
</evidence>
<dbReference type="Gene3D" id="3.90.79.10">
    <property type="entry name" value="Nucleoside Triphosphate Pyrophosphohydrolase"/>
    <property type="match status" value="1"/>
</dbReference>
<accession>A0A150X689</accession>
<dbReference type="EMBL" id="LRPC01000028">
    <property type="protein sequence ID" value="KYG74228.1"/>
    <property type="molecule type" value="Genomic_DNA"/>
</dbReference>
<keyword evidence="2" id="KW-1185">Reference proteome</keyword>
<name>A0A150X689_9BACT</name>
<protein>
    <recommendedName>
        <fullName evidence="3">Nudix hydrolase domain-containing protein</fullName>
    </recommendedName>
</protein>
<dbReference type="InterPro" id="IPR015797">
    <property type="entry name" value="NUDIX_hydrolase-like_dom_sf"/>
</dbReference>
<sequence length="144" mass="16760">MLNEKGEVLLVEFDGEWEIPGGRYKADETQKSFLNSLAALHGQKPTQLKLNGVITFHHDNRERPTTMMYYSSVVKTNGESKRNIKWMPIKEALEIIPYQEMVEIVKHVSDHPNETFGGAMRIIYNQNQRTGEFKWIEPFYSLNN</sequence>
<dbReference type="SUPFAM" id="SSF55811">
    <property type="entry name" value="Nudix"/>
    <property type="match status" value="1"/>
</dbReference>
<gene>
    <name evidence="1" type="ORF">AWW68_16400</name>
</gene>
<proteinExistence type="predicted"/>
<evidence type="ECO:0000313" key="2">
    <source>
        <dbReference type="Proteomes" id="UP000075606"/>
    </source>
</evidence>
<evidence type="ECO:0000313" key="1">
    <source>
        <dbReference type="EMBL" id="KYG74228.1"/>
    </source>
</evidence>
<reference evidence="1 2" key="1">
    <citation type="submission" date="2016-01" db="EMBL/GenBank/DDBJ databases">
        <title>Genome sequencing of Roseivirga spongicola UST030701-084.</title>
        <authorList>
            <person name="Selvaratnam C."/>
            <person name="Thevarajoo S."/>
            <person name="Goh K.M."/>
            <person name="Ee R."/>
            <person name="Chan K.-G."/>
            <person name="Chong C.S."/>
        </authorList>
    </citation>
    <scope>NUCLEOTIDE SEQUENCE [LARGE SCALE GENOMIC DNA]</scope>
    <source>
        <strain evidence="1 2">UST030701-084</strain>
    </source>
</reference>
<dbReference type="Proteomes" id="UP000075606">
    <property type="component" value="Unassembled WGS sequence"/>
</dbReference>
<dbReference type="CDD" id="cd02883">
    <property type="entry name" value="NUDIX_Hydrolase"/>
    <property type="match status" value="1"/>
</dbReference>
<dbReference type="STRING" id="333140.AWW68_16400"/>
<comment type="caution">
    <text evidence="1">The sequence shown here is derived from an EMBL/GenBank/DDBJ whole genome shotgun (WGS) entry which is preliminary data.</text>
</comment>
<organism evidence="1 2">
    <name type="scientific">Roseivirga spongicola</name>
    <dbReference type="NCBI Taxonomy" id="333140"/>
    <lineage>
        <taxon>Bacteria</taxon>
        <taxon>Pseudomonadati</taxon>
        <taxon>Bacteroidota</taxon>
        <taxon>Cytophagia</taxon>
        <taxon>Cytophagales</taxon>
        <taxon>Roseivirgaceae</taxon>
        <taxon>Roseivirga</taxon>
    </lineage>
</organism>
<dbReference type="AlphaFoldDB" id="A0A150X689"/>